<dbReference type="Pfam" id="PF14588">
    <property type="entry name" value="YjgF_endoribonc"/>
    <property type="match status" value="1"/>
</dbReference>
<evidence type="ECO:0000259" key="1">
    <source>
        <dbReference type="Pfam" id="PF14588"/>
    </source>
</evidence>
<accession>A0A8J2WR64</accession>
<dbReference type="Proteomes" id="UP000789595">
    <property type="component" value="Unassembled WGS sequence"/>
</dbReference>
<organism evidence="2 3">
    <name type="scientific">Pelagomonas calceolata</name>
    <dbReference type="NCBI Taxonomy" id="35677"/>
    <lineage>
        <taxon>Eukaryota</taxon>
        <taxon>Sar</taxon>
        <taxon>Stramenopiles</taxon>
        <taxon>Ochrophyta</taxon>
        <taxon>Pelagophyceae</taxon>
        <taxon>Pelagomonadales</taxon>
        <taxon>Pelagomonadaceae</taxon>
        <taxon>Pelagomonas</taxon>
    </lineage>
</organism>
<dbReference type="EMBL" id="CAKKNE010000001">
    <property type="protein sequence ID" value="CAH0364044.1"/>
    <property type="molecule type" value="Genomic_DNA"/>
</dbReference>
<protein>
    <recommendedName>
        <fullName evidence="1">Endoribonuclease L-PSP/chorismate mutase-like domain-containing protein</fullName>
    </recommendedName>
</protein>
<dbReference type="InterPro" id="IPR013813">
    <property type="entry name" value="Endoribo_LPSP/chorism_mut-like"/>
</dbReference>
<dbReference type="InterPro" id="IPR035959">
    <property type="entry name" value="RutC-like_sf"/>
</dbReference>
<dbReference type="SUPFAM" id="SSF55298">
    <property type="entry name" value="YjgF-like"/>
    <property type="match status" value="1"/>
</dbReference>
<dbReference type="OrthoDB" id="309640at2759"/>
<keyword evidence="3" id="KW-1185">Reference proteome</keyword>
<proteinExistence type="predicted"/>
<evidence type="ECO:0000313" key="2">
    <source>
        <dbReference type="EMBL" id="CAH0364044.1"/>
    </source>
</evidence>
<gene>
    <name evidence="2" type="ORF">PECAL_1P03920</name>
</gene>
<feature type="domain" description="Endoribonuclease L-PSP/chorismate mutase-like" evidence="1">
    <location>
        <begin position="49"/>
        <end position="183"/>
    </location>
</feature>
<comment type="caution">
    <text evidence="2">The sequence shown here is derived from an EMBL/GenBank/DDBJ whole genome shotgun (WGS) entry which is preliminary data.</text>
</comment>
<dbReference type="PANTHER" id="PTHR43760">
    <property type="entry name" value="ENDORIBONUCLEASE-RELATED"/>
    <property type="match status" value="1"/>
</dbReference>
<dbReference type="AlphaFoldDB" id="A0A8J2WR64"/>
<name>A0A8J2WR64_9STRA</name>
<reference evidence="2" key="1">
    <citation type="submission" date="2021-11" db="EMBL/GenBank/DDBJ databases">
        <authorList>
            <consortium name="Genoscope - CEA"/>
            <person name="William W."/>
        </authorList>
    </citation>
    <scope>NUCLEOTIDE SEQUENCE</scope>
</reference>
<evidence type="ECO:0000313" key="3">
    <source>
        <dbReference type="Proteomes" id="UP000789595"/>
    </source>
</evidence>
<dbReference type="PANTHER" id="PTHR43760:SF1">
    <property type="entry name" value="ENDORIBONUCLEASE L-PSP_CHORISMATE MUTASE-LIKE DOMAIN-CONTAINING PROTEIN"/>
    <property type="match status" value="1"/>
</dbReference>
<sequence length="199" mass="20804">MGLRLSIVGGTLVARSARAFMRPVARRAITTKRTDWAGEARSVCQGATEDKLEALGYALPPASTPKGSYAMYSRAGDMLFLAGHIPVRPDGSICTGVVGRDLKKAQGTDAARLCGLALLRTLSDAVGLDNVKQVHKLVAFVACSDDFENQPGVVNGCSDLLFEVLGDRGVHARSAVGTNALPLGVPVEIEAIVEVEAGS</sequence>
<dbReference type="Gene3D" id="3.30.1330.40">
    <property type="entry name" value="RutC-like"/>
    <property type="match status" value="1"/>
</dbReference>
<dbReference type="CDD" id="cd02199">
    <property type="entry name" value="YjgF_YER057c_UK114_like_1"/>
    <property type="match status" value="1"/>
</dbReference>